<reference evidence="5 6" key="1">
    <citation type="submission" date="2016-07" db="EMBL/GenBank/DDBJ databases">
        <title>Pervasive Adenine N6-methylation of Active Genes in Fungi.</title>
        <authorList>
            <consortium name="DOE Joint Genome Institute"/>
            <person name="Mondo S.J."/>
            <person name="Dannebaum R.O."/>
            <person name="Kuo R.C."/>
            <person name="Labutti K."/>
            <person name="Haridas S."/>
            <person name="Kuo A."/>
            <person name="Salamov A."/>
            <person name="Ahrendt S.R."/>
            <person name="Lipzen A."/>
            <person name="Sullivan W."/>
            <person name="Andreopoulos W.B."/>
            <person name="Clum A."/>
            <person name="Lindquist E."/>
            <person name="Daum C."/>
            <person name="Ramamoorthy G.K."/>
            <person name="Gryganskyi A."/>
            <person name="Culley D."/>
            <person name="Magnuson J.K."/>
            <person name="James T.Y."/>
            <person name="O'Malley M.A."/>
            <person name="Stajich J.E."/>
            <person name="Spatafora J.W."/>
            <person name="Visel A."/>
            <person name="Grigoriev I.V."/>
        </authorList>
    </citation>
    <scope>NUCLEOTIDE SEQUENCE [LARGE SCALE GENOMIC DNA]</scope>
    <source>
        <strain evidence="5 6">NRRL 1336</strain>
    </source>
</reference>
<keyword evidence="6" id="KW-1185">Reference proteome</keyword>
<dbReference type="SMART" id="SM00028">
    <property type="entry name" value="TPR"/>
    <property type="match status" value="4"/>
</dbReference>
<dbReference type="STRING" id="90262.A0A1X2IWE6"/>
<protein>
    <recommendedName>
        <fullName evidence="7">TPR-like protein</fullName>
    </recommendedName>
</protein>
<evidence type="ECO:0000256" key="2">
    <source>
        <dbReference type="ARBA" id="ARBA00022803"/>
    </source>
</evidence>
<dbReference type="PROSITE" id="PS50005">
    <property type="entry name" value="TPR"/>
    <property type="match status" value="1"/>
</dbReference>
<evidence type="ECO:0000313" key="6">
    <source>
        <dbReference type="Proteomes" id="UP000193560"/>
    </source>
</evidence>
<evidence type="ECO:0000256" key="1">
    <source>
        <dbReference type="ARBA" id="ARBA00022737"/>
    </source>
</evidence>
<dbReference type="Gene3D" id="1.25.40.10">
    <property type="entry name" value="Tetratricopeptide repeat domain"/>
    <property type="match status" value="1"/>
</dbReference>
<organism evidence="5 6">
    <name type="scientific">Absidia repens</name>
    <dbReference type="NCBI Taxonomy" id="90262"/>
    <lineage>
        <taxon>Eukaryota</taxon>
        <taxon>Fungi</taxon>
        <taxon>Fungi incertae sedis</taxon>
        <taxon>Mucoromycota</taxon>
        <taxon>Mucoromycotina</taxon>
        <taxon>Mucoromycetes</taxon>
        <taxon>Mucorales</taxon>
        <taxon>Cunninghamellaceae</taxon>
        <taxon>Absidia</taxon>
    </lineage>
</organism>
<name>A0A1X2IWE6_9FUNG</name>
<keyword evidence="2 3" id="KW-0802">TPR repeat</keyword>
<dbReference type="EMBL" id="MCGE01000004">
    <property type="protein sequence ID" value="ORZ22531.1"/>
    <property type="molecule type" value="Genomic_DNA"/>
</dbReference>
<dbReference type="SUPFAM" id="SSF48452">
    <property type="entry name" value="TPR-like"/>
    <property type="match status" value="1"/>
</dbReference>
<dbReference type="Proteomes" id="UP000193560">
    <property type="component" value="Unassembled WGS sequence"/>
</dbReference>
<proteinExistence type="predicted"/>
<evidence type="ECO:0000313" key="5">
    <source>
        <dbReference type="EMBL" id="ORZ22531.1"/>
    </source>
</evidence>
<feature type="repeat" description="TPR" evidence="3">
    <location>
        <begin position="543"/>
        <end position="576"/>
    </location>
</feature>
<dbReference type="InterPro" id="IPR019734">
    <property type="entry name" value="TPR_rpt"/>
</dbReference>
<dbReference type="AlphaFoldDB" id="A0A1X2IWE6"/>
<comment type="caution">
    <text evidence="5">The sequence shown here is derived from an EMBL/GenBank/DDBJ whole genome shotgun (WGS) entry which is preliminary data.</text>
</comment>
<gene>
    <name evidence="5" type="ORF">BCR42DRAFT_406394</name>
</gene>
<evidence type="ECO:0000256" key="3">
    <source>
        <dbReference type="PROSITE-ProRule" id="PRU00339"/>
    </source>
</evidence>
<dbReference type="InterPro" id="IPR044244">
    <property type="entry name" value="TTC27/Emw1"/>
</dbReference>
<keyword evidence="1" id="KW-0677">Repeat</keyword>
<dbReference type="PANTHER" id="PTHR16193">
    <property type="entry name" value="TETRATRICOPEPTIDE REPEAT PROTEIN 27"/>
    <property type="match status" value="1"/>
</dbReference>
<dbReference type="Pfam" id="PF13432">
    <property type="entry name" value="TPR_16"/>
    <property type="match status" value="1"/>
</dbReference>
<accession>A0A1X2IWE6</accession>
<dbReference type="PROSITE" id="PS50293">
    <property type="entry name" value="TPR_REGION"/>
    <property type="match status" value="1"/>
</dbReference>
<dbReference type="OrthoDB" id="1936594at2759"/>
<sequence>MMNTYHDAEKSLLLSRPLDKEATSKLLPTTCTNYEDMIAGRYTTILENSPLFNNNASTIAPYSLTTSLEQWVQDRIQSLLLPTTHSQLEEEQTLEMLHSLFLTGVACLNVFVQQNWTGPLVDKTILQLLGLDENDKKAFHSLCLDWLSTDGEQVYHLSDQLGYLVVAKTIFMCLKDQNLLMTVALWARRSIFIQQQLLDECTGTLQNVLADLTSMINTNTSLNGDKQLRVRCELETSLISSYYGQDKDAFDQMKQAQETSGFRWSMTGALGKRTKFQTFDVSQLVVLAESEQQEQQQQADATATTTTKDDMEVDVARPETLDLNDDTLLDKISFTKTDENDRDAAKRHGNIQVIDQCLLLAFCLNVKNTNPDHGMTYEEMVPYVTRVLENPNNWMAHTMALLLRSRLEAHKSRTVERSALQLQALVDQIKLDDDDVAKADERLAYFYDLLLPSKWEMERELARRFVSIGVVRSALDIFERLEMWEDVISCYQLLEQRAKAKEVLERLLEAEPESPKLWCIMGDVEADPALWHKAWDLSNGKYPRAMRSLGAFHYKKDEYQLAIDCYQKALSINPLFEGSWYVMGCAAMMLEQWDVGIKAFQRVVNLDNEQAEAWNNLSSIYVRTDRKLDAFLALKQACKLKFDSWKMWQNLLVVCVDIGQFADAIWAMQRVVDLRWDKVRDEAVDIEVLQLIVASVVQNWPDIHAQDGRRLARHVQRLLEDVILSRITNSPEIWRIAGKFYMWQERYADCLDASIKAYRAVMHDPQLETDVAVFEDVARWALETVDMYENLGDREQNGEVVCADWNYQSRQILKGLMGKVRDIFDETTTFEQLKDRMDELKQG</sequence>
<dbReference type="PANTHER" id="PTHR16193:SF0">
    <property type="entry name" value="TETRATRICOPEPTIDE REPEAT PROTEIN 27"/>
    <property type="match status" value="1"/>
</dbReference>
<dbReference type="InterPro" id="IPR011990">
    <property type="entry name" value="TPR-like_helical_dom_sf"/>
</dbReference>
<feature type="region of interest" description="Disordered" evidence="4">
    <location>
        <begin position="290"/>
        <end position="310"/>
    </location>
</feature>
<evidence type="ECO:0008006" key="7">
    <source>
        <dbReference type="Google" id="ProtNLM"/>
    </source>
</evidence>
<dbReference type="Pfam" id="PF00515">
    <property type="entry name" value="TPR_1"/>
    <property type="match status" value="1"/>
</dbReference>
<evidence type="ECO:0000256" key="4">
    <source>
        <dbReference type="SAM" id="MobiDB-lite"/>
    </source>
</evidence>
<feature type="compositionally biased region" description="Low complexity" evidence="4">
    <location>
        <begin position="290"/>
        <end position="306"/>
    </location>
</feature>